<name>A0A160VST8_9EURY</name>
<feature type="compositionally biased region" description="Basic and acidic residues" evidence="1">
    <location>
        <begin position="10"/>
        <end position="22"/>
    </location>
</feature>
<dbReference type="KEGG" id="tch:CHITON_0970"/>
<evidence type="ECO:0000256" key="1">
    <source>
        <dbReference type="SAM" id="MobiDB-lite"/>
    </source>
</evidence>
<organism evidence="2 3">
    <name type="scientific">Thermococcus chitonophagus</name>
    <dbReference type="NCBI Taxonomy" id="54262"/>
    <lineage>
        <taxon>Archaea</taxon>
        <taxon>Methanobacteriati</taxon>
        <taxon>Methanobacteriota</taxon>
        <taxon>Thermococci</taxon>
        <taxon>Thermococcales</taxon>
        <taxon>Thermococcaceae</taxon>
        <taxon>Thermococcus</taxon>
    </lineage>
</organism>
<protein>
    <submittedName>
        <fullName evidence="2">Uncharacterized protein</fullName>
    </submittedName>
</protein>
<feature type="region of interest" description="Disordered" evidence="1">
    <location>
        <begin position="1"/>
        <end position="22"/>
    </location>
</feature>
<evidence type="ECO:0000313" key="2">
    <source>
        <dbReference type="EMBL" id="CUX77749.1"/>
    </source>
</evidence>
<gene>
    <name evidence="2" type="ORF">CHITON_0970</name>
</gene>
<evidence type="ECO:0000313" key="3">
    <source>
        <dbReference type="Proteomes" id="UP000093069"/>
    </source>
</evidence>
<dbReference type="AlphaFoldDB" id="A0A160VST8"/>
<sequence>MDMPLNTQQDHTKYTKFNKADSKGKARDHRAFTLFCKSRQKFPREVEGKIRVFLPEF</sequence>
<dbReference type="STRING" id="54262.CHITON_0970"/>
<dbReference type="EMBL" id="LN999010">
    <property type="protein sequence ID" value="CUX77749.1"/>
    <property type="molecule type" value="Genomic_DNA"/>
</dbReference>
<accession>A0A160VST8</accession>
<reference evidence="3" key="1">
    <citation type="submission" date="2016-01" db="EMBL/GenBank/DDBJ databases">
        <authorList>
            <person name="Vorgias C.E."/>
        </authorList>
    </citation>
    <scope>NUCLEOTIDE SEQUENCE [LARGE SCALE GENOMIC DNA]</scope>
</reference>
<proteinExistence type="predicted"/>
<dbReference type="Proteomes" id="UP000093069">
    <property type="component" value="Chromosome I"/>
</dbReference>